<dbReference type="Proteomes" id="UP000029120">
    <property type="component" value="Chromosome 5"/>
</dbReference>
<evidence type="ECO:0000313" key="3">
    <source>
        <dbReference type="Proteomes" id="UP000029120"/>
    </source>
</evidence>
<feature type="domain" description="FBD" evidence="1">
    <location>
        <begin position="100"/>
        <end position="135"/>
    </location>
</feature>
<sequence>MVRKKTNTQSIERSTVILSKRWRSFWEMQPELIMHLKKQADLGIETVVVCSGLRACTIRPRSKVDWLEPFMCFLQNSPKLKTLVIIDKKNEDFPLSFNLPSCVPACLSTHLEIIKWKGYGGQHGQKQILRYILAKFKKTSHLHKITTTNLQ</sequence>
<dbReference type="PANTHER" id="PTHR31900:SF34">
    <property type="entry name" value="EMB|CAB62440.1-RELATED"/>
    <property type="match status" value="1"/>
</dbReference>
<dbReference type="Gramene" id="KFK34597">
    <property type="protein sequence ID" value="KFK34597"/>
    <property type="gene ID" value="AALP_AA5G166400"/>
</dbReference>
<protein>
    <recommendedName>
        <fullName evidence="1">FBD domain-containing protein</fullName>
    </recommendedName>
</protein>
<dbReference type="PANTHER" id="PTHR31900">
    <property type="entry name" value="F-BOX/RNI SUPERFAMILY PROTEIN-RELATED"/>
    <property type="match status" value="1"/>
</dbReference>
<dbReference type="OrthoDB" id="1054607at2759"/>
<dbReference type="EMBL" id="CM002873">
    <property type="protein sequence ID" value="KFK34597.1"/>
    <property type="molecule type" value="Genomic_DNA"/>
</dbReference>
<gene>
    <name evidence="2" type="ordered locus">AALP_Aa5g166400</name>
</gene>
<organism evidence="2 3">
    <name type="scientific">Arabis alpina</name>
    <name type="common">Alpine rock-cress</name>
    <dbReference type="NCBI Taxonomy" id="50452"/>
    <lineage>
        <taxon>Eukaryota</taxon>
        <taxon>Viridiplantae</taxon>
        <taxon>Streptophyta</taxon>
        <taxon>Embryophyta</taxon>
        <taxon>Tracheophyta</taxon>
        <taxon>Spermatophyta</taxon>
        <taxon>Magnoliopsida</taxon>
        <taxon>eudicotyledons</taxon>
        <taxon>Gunneridae</taxon>
        <taxon>Pentapetalae</taxon>
        <taxon>rosids</taxon>
        <taxon>malvids</taxon>
        <taxon>Brassicales</taxon>
        <taxon>Brassicaceae</taxon>
        <taxon>Arabideae</taxon>
        <taxon>Arabis</taxon>
    </lineage>
</organism>
<dbReference type="InterPro" id="IPR006566">
    <property type="entry name" value="FBD"/>
</dbReference>
<evidence type="ECO:0000313" key="2">
    <source>
        <dbReference type="EMBL" id="KFK34597.1"/>
    </source>
</evidence>
<dbReference type="InterPro" id="IPR050232">
    <property type="entry name" value="FBL13/AtMIF1-like"/>
</dbReference>
<dbReference type="Pfam" id="PF08387">
    <property type="entry name" value="FBD"/>
    <property type="match status" value="1"/>
</dbReference>
<dbReference type="AlphaFoldDB" id="A0A087GXJ5"/>
<proteinExistence type="predicted"/>
<keyword evidence="3" id="KW-1185">Reference proteome</keyword>
<evidence type="ECO:0000259" key="1">
    <source>
        <dbReference type="Pfam" id="PF08387"/>
    </source>
</evidence>
<accession>A0A087GXJ5</accession>
<reference evidence="3" key="1">
    <citation type="journal article" date="2015" name="Nat. Plants">
        <title>Genome expansion of Arabis alpina linked with retrotransposition and reduced symmetric DNA methylation.</title>
        <authorList>
            <person name="Willing E.M."/>
            <person name="Rawat V."/>
            <person name="Mandakova T."/>
            <person name="Maumus F."/>
            <person name="James G.V."/>
            <person name="Nordstroem K.J."/>
            <person name="Becker C."/>
            <person name="Warthmann N."/>
            <person name="Chica C."/>
            <person name="Szarzynska B."/>
            <person name="Zytnicki M."/>
            <person name="Albani M.C."/>
            <person name="Kiefer C."/>
            <person name="Bergonzi S."/>
            <person name="Castaings L."/>
            <person name="Mateos J.L."/>
            <person name="Berns M.C."/>
            <person name="Bujdoso N."/>
            <person name="Piofczyk T."/>
            <person name="de Lorenzo L."/>
            <person name="Barrero-Sicilia C."/>
            <person name="Mateos I."/>
            <person name="Piednoel M."/>
            <person name="Hagmann J."/>
            <person name="Chen-Min-Tao R."/>
            <person name="Iglesias-Fernandez R."/>
            <person name="Schuster S.C."/>
            <person name="Alonso-Blanco C."/>
            <person name="Roudier F."/>
            <person name="Carbonero P."/>
            <person name="Paz-Ares J."/>
            <person name="Davis S.J."/>
            <person name="Pecinka A."/>
            <person name="Quesneville H."/>
            <person name="Colot V."/>
            <person name="Lysak M.A."/>
            <person name="Weigel D."/>
            <person name="Coupland G."/>
            <person name="Schneeberger K."/>
        </authorList>
    </citation>
    <scope>NUCLEOTIDE SEQUENCE [LARGE SCALE GENOMIC DNA]</scope>
    <source>
        <strain evidence="3">cv. Pajares</strain>
    </source>
</reference>
<name>A0A087GXJ5_ARAAL</name>